<keyword evidence="3" id="KW-1185">Reference proteome</keyword>
<evidence type="ECO:0000256" key="1">
    <source>
        <dbReference type="SAM" id="MobiDB-lite"/>
    </source>
</evidence>
<evidence type="ECO:0000313" key="4">
    <source>
        <dbReference type="WBParaSite" id="HPBE_0002469001-mRNA-1"/>
    </source>
</evidence>
<gene>
    <name evidence="2" type="ORF">HPBE_LOCUS24689</name>
</gene>
<evidence type="ECO:0000313" key="2">
    <source>
        <dbReference type="EMBL" id="VDP46731.1"/>
    </source>
</evidence>
<dbReference type="WBParaSite" id="HPBE_0002469001-mRNA-1">
    <property type="protein sequence ID" value="HPBE_0002469001-mRNA-1"/>
    <property type="gene ID" value="HPBE_0002469001"/>
</dbReference>
<reference evidence="4" key="2">
    <citation type="submission" date="2019-09" db="UniProtKB">
        <authorList>
            <consortium name="WormBaseParasite"/>
        </authorList>
    </citation>
    <scope>IDENTIFICATION</scope>
</reference>
<accession>A0A183GPS0</accession>
<organism evidence="3 4">
    <name type="scientific">Heligmosomoides polygyrus</name>
    <name type="common">Parasitic roundworm</name>
    <dbReference type="NCBI Taxonomy" id="6339"/>
    <lineage>
        <taxon>Eukaryota</taxon>
        <taxon>Metazoa</taxon>
        <taxon>Ecdysozoa</taxon>
        <taxon>Nematoda</taxon>
        <taxon>Chromadorea</taxon>
        <taxon>Rhabditida</taxon>
        <taxon>Rhabditina</taxon>
        <taxon>Rhabditomorpha</taxon>
        <taxon>Strongyloidea</taxon>
        <taxon>Heligmosomidae</taxon>
        <taxon>Heligmosomoides</taxon>
    </lineage>
</organism>
<proteinExistence type="predicted"/>
<dbReference type="EMBL" id="UZAH01036697">
    <property type="protein sequence ID" value="VDP46731.1"/>
    <property type="molecule type" value="Genomic_DNA"/>
</dbReference>
<name>A0A183GPS0_HELPZ</name>
<dbReference type="Proteomes" id="UP000050761">
    <property type="component" value="Unassembled WGS sequence"/>
</dbReference>
<feature type="compositionally biased region" description="Basic and acidic residues" evidence="1">
    <location>
        <begin position="45"/>
        <end position="58"/>
    </location>
</feature>
<reference evidence="2 3" key="1">
    <citation type="submission" date="2018-11" db="EMBL/GenBank/DDBJ databases">
        <authorList>
            <consortium name="Pathogen Informatics"/>
        </authorList>
    </citation>
    <scope>NUCLEOTIDE SEQUENCE [LARGE SCALE GENOMIC DNA]</scope>
</reference>
<feature type="region of interest" description="Disordered" evidence="1">
    <location>
        <begin position="35"/>
        <end position="59"/>
    </location>
</feature>
<accession>A0A3P8DSA8</accession>
<dbReference type="AlphaFoldDB" id="A0A183GPS0"/>
<sequence length="79" mass="8048">MVLSAPAPAALSFSVSDPAGARHRCAADHAAGDVCGDSGGGPALERNDQLDPSADRRAPGVIVTDEATRICAQPFQFTL</sequence>
<evidence type="ECO:0000313" key="3">
    <source>
        <dbReference type="Proteomes" id="UP000050761"/>
    </source>
</evidence>
<protein>
    <submittedName>
        <fullName evidence="4">Secreted protein</fullName>
    </submittedName>
</protein>